<dbReference type="PIRSF" id="PIRSF005520">
    <property type="entry name" value="UCP005520"/>
    <property type="match status" value="1"/>
</dbReference>
<dbReference type="GO" id="GO:0006396">
    <property type="term" value="P:RNA processing"/>
    <property type="evidence" value="ECO:0007669"/>
    <property type="project" value="InterPro"/>
</dbReference>
<sequence>MKTQDKELNGEEHKMDKTQLVTMSPLVLAYLGDTVYESYIREYLIRDNCNKKVNDLHKTAIKYSNAKAQASIIHGMVEEFTEEENRIYKRGRNQKSHTSPKNADIIDYKCATGFEALVGYLYLKEDKERLEYMIYKGISIIENNM</sequence>
<evidence type="ECO:0000256" key="1">
    <source>
        <dbReference type="ARBA" id="ARBA00022722"/>
    </source>
</evidence>
<dbReference type="InterPro" id="IPR036389">
    <property type="entry name" value="RNase_III_sf"/>
</dbReference>
<accession>A0A644ZYM1</accession>
<dbReference type="HAMAP" id="MF_01468">
    <property type="entry name" value="RNase_Mini_III"/>
    <property type="match status" value="1"/>
</dbReference>
<dbReference type="PANTHER" id="PTHR34276:SF1">
    <property type="entry name" value="MINI-RIBONUCLEASE 3"/>
    <property type="match status" value="1"/>
</dbReference>
<keyword evidence="2" id="KW-0255">Endonuclease</keyword>
<organism evidence="5">
    <name type="scientific">bioreactor metagenome</name>
    <dbReference type="NCBI Taxonomy" id="1076179"/>
    <lineage>
        <taxon>unclassified sequences</taxon>
        <taxon>metagenomes</taxon>
        <taxon>ecological metagenomes</taxon>
    </lineage>
</organism>
<dbReference type="InterPro" id="IPR000999">
    <property type="entry name" value="RNase_III_dom"/>
</dbReference>
<protein>
    <submittedName>
        <fullName evidence="5">Mini-ribonuclease 3</fullName>
        <ecNumber evidence="5">3.1.26.-</ecNumber>
    </submittedName>
</protein>
<dbReference type="SUPFAM" id="SSF69065">
    <property type="entry name" value="RNase III domain-like"/>
    <property type="match status" value="1"/>
</dbReference>
<dbReference type="EC" id="3.1.26.-" evidence="5"/>
<evidence type="ECO:0000256" key="2">
    <source>
        <dbReference type="ARBA" id="ARBA00022759"/>
    </source>
</evidence>
<reference evidence="5" key="1">
    <citation type="submission" date="2019-08" db="EMBL/GenBank/DDBJ databases">
        <authorList>
            <person name="Kucharzyk K."/>
            <person name="Murdoch R.W."/>
            <person name="Higgins S."/>
            <person name="Loffler F."/>
        </authorList>
    </citation>
    <scope>NUCLEOTIDE SEQUENCE</scope>
</reference>
<name>A0A644ZYM1_9ZZZZ</name>
<gene>
    <name evidence="5" type="primary">mrnC_11</name>
    <name evidence="5" type="ORF">SDC9_92739</name>
</gene>
<dbReference type="PANTHER" id="PTHR34276">
    <property type="entry name" value="MINI-RIBONUCLEASE 3"/>
    <property type="match status" value="1"/>
</dbReference>
<dbReference type="AlphaFoldDB" id="A0A644ZYM1"/>
<keyword evidence="3 5" id="KW-0378">Hydrolase</keyword>
<feature type="domain" description="RNase III" evidence="4">
    <location>
        <begin position="27"/>
        <end position="125"/>
    </location>
</feature>
<evidence type="ECO:0000256" key="3">
    <source>
        <dbReference type="ARBA" id="ARBA00022801"/>
    </source>
</evidence>
<evidence type="ECO:0000259" key="4">
    <source>
        <dbReference type="Pfam" id="PF00636"/>
    </source>
</evidence>
<dbReference type="InterPro" id="IPR008226">
    <property type="entry name" value="Mini3_fam"/>
</dbReference>
<dbReference type="Pfam" id="PF00636">
    <property type="entry name" value="Ribonuclease_3"/>
    <property type="match status" value="1"/>
</dbReference>
<keyword evidence="1" id="KW-0540">Nuclease</keyword>
<proteinExistence type="inferred from homology"/>
<dbReference type="Gene3D" id="1.10.1520.10">
    <property type="entry name" value="Ribonuclease III domain"/>
    <property type="match status" value="1"/>
</dbReference>
<dbReference type="EMBL" id="VSSQ01011119">
    <property type="protein sequence ID" value="MPM46045.1"/>
    <property type="molecule type" value="Genomic_DNA"/>
</dbReference>
<evidence type="ECO:0000313" key="5">
    <source>
        <dbReference type="EMBL" id="MPM46045.1"/>
    </source>
</evidence>
<comment type="caution">
    <text evidence="5">The sequence shown here is derived from an EMBL/GenBank/DDBJ whole genome shotgun (WGS) entry which is preliminary data.</text>
</comment>
<dbReference type="GO" id="GO:0004525">
    <property type="term" value="F:ribonuclease III activity"/>
    <property type="evidence" value="ECO:0007669"/>
    <property type="project" value="InterPro"/>
</dbReference>